<gene>
    <name evidence="8" type="ORF">S12H4_50631</name>
</gene>
<dbReference type="InterPro" id="IPR004839">
    <property type="entry name" value="Aminotransferase_I/II_large"/>
</dbReference>
<name>X1TQB0_9ZZZZ</name>
<dbReference type="GO" id="GO:0030170">
    <property type="term" value="F:pyridoxal phosphate binding"/>
    <property type="evidence" value="ECO:0007669"/>
    <property type="project" value="InterPro"/>
</dbReference>
<feature type="non-terminal residue" evidence="8">
    <location>
        <position position="243"/>
    </location>
</feature>
<comment type="subunit">
    <text evidence="3">Homodimer.</text>
</comment>
<dbReference type="PANTHER" id="PTHR42790">
    <property type="entry name" value="AMINOTRANSFERASE"/>
    <property type="match status" value="1"/>
</dbReference>
<reference evidence="8" key="1">
    <citation type="journal article" date="2014" name="Front. Microbiol.">
        <title>High frequency of phylogenetically diverse reductive dehalogenase-homologous genes in deep subseafloor sedimentary metagenomes.</title>
        <authorList>
            <person name="Kawai M."/>
            <person name="Futagami T."/>
            <person name="Toyoda A."/>
            <person name="Takaki Y."/>
            <person name="Nishi S."/>
            <person name="Hori S."/>
            <person name="Arai W."/>
            <person name="Tsubouchi T."/>
            <person name="Morono Y."/>
            <person name="Uchiyama I."/>
            <person name="Ito T."/>
            <person name="Fujiyama A."/>
            <person name="Inagaki F."/>
            <person name="Takami H."/>
        </authorList>
    </citation>
    <scope>NUCLEOTIDE SEQUENCE</scope>
    <source>
        <strain evidence="8">Expedition CK06-06</strain>
    </source>
</reference>
<dbReference type="EMBL" id="BARW01031908">
    <property type="protein sequence ID" value="GAJ07498.1"/>
    <property type="molecule type" value="Genomic_DNA"/>
</dbReference>
<dbReference type="GO" id="GO:1901605">
    <property type="term" value="P:alpha-amino acid metabolic process"/>
    <property type="evidence" value="ECO:0007669"/>
    <property type="project" value="TreeGrafter"/>
</dbReference>
<dbReference type="FunFam" id="3.40.640.10:FF:000053">
    <property type="entry name" value="Aminotransferase, class I"/>
    <property type="match status" value="1"/>
</dbReference>
<keyword evidence="4" id="KW-0032">Aminotransferase</keyword>
<dbReference type="AlphaFoldDB" id="X1TQB0"/>
<dbReference type="SUPFAM" id="SSF53383">
    <property type="entry name" value="PLP-dependent transferases"/>
    <property type="match status" value="1"/>
</dbReference>
<keyword evidence="5" id="KW-0808">Transferase</keyword>
<evidence type="ECO:0000256" key="5">
    <source>
        <dbReference type="ARBA" id="ARBA00022679"/>
    </source>
</evidence>
<dbReference type="Gene3D" id="3.90.1150.10">
    <property type="entry name" value="Aspartate Aminotransferase, domain 1"/>
    <property type="match status" value="1"/>
</dbReference>
<feature type="domain" description="Aminotransferase class I/classII large" evidence="7">
    <location>
        <begin position="24"/>
        <end position="235"/>
    </location>
</feature>
<dbReference type="Pfam" id="PF00155">
    <property type="entry name" value="Aminotran_1_2"/>
    <property type="match status" value="1"/>
</dbReference>
<evidence type="ECO:0000259" key="7">
    <source>
        <dbReference type="Pfam" id="PF00155"/>
    </source>
</evidence>
<dbReference type="InterPro" id="IPR015422">
    <property type="entry name" value="PyrdxlP-dep_Trfase_small"/>
</dbReference>
<dbReference type="Gene3D" id="3.40.640.10">
    <property type="entry name" value="Type I PLP-dependent aspartate aminotransferase-like (Major domain)"/>
    <property type="match status" value="1"/>
</dbReference>
<organism evidence="8">
    <name type="scientific">marine sediment metagenome</name>
    <dbReference type="NCBI Taxonomy" id="412755"/>
    <lineage>
        <taxon>unclassified sequences</taxon>
        <taxon>metagenomes</taxon>
        <taxon>ecological metagenomes</taxon>
    </lineage>
</organism>
<evidence type="ECO:0000256" key="3">
    <source>
        <dbReference type="ARBA" id="ARBA00011738"/>
    </source>
</evidence>
<dbReference type="PANTHER" id="PTHR42790:SF19">
    <property type="entry name" value="KYNURENINE_ALPHA-AMINOADIPATE AMINOTRANSFERASE, MITOCHONDRIAL"/>
    <property type="match status" value="1"/>
</dbReference>
<accession>X1TQB0</accession>
<evidence type="ECO:0000256" key="6">
    <source>
        <dbReference type="ARBA" id="ARBA00022898"/>
    </source>
</evidence>
<dbReference type="InterPro" id="IPR015424">
    <property type="entry name" value="PyrdxlP-dep_Trfase"/>
</dbReference>
<protein>
    <recommendedName>
        <fullName evidence="7">Aminotransferase class I/classII large domain-containing protein</fullName>
    </recommendedName>
</protein>
<evidence type="ECO:0000256" key="2">
    <source>
        <dbReference type="ARBA" id="ARBA00007441"/>
    </source>
</evidence>
<dbReference type="InterPro" id="IPR015421">
    <property type="entry name" value="PyrdxlP-dep_Trfase_major"/>
</dbReference>
<comment type="caution">
    <text evidence="8">The sequence shown here is derived from an EMBL/GenBank/DDBJ whole genome shotgun (WGS) entry which is preliminary data.</text>
</comment>
<evidence type="ECO:0000256" key="4">
    <source>
        <dbReference type="ARBA" id="ARBA00022576"/>
    </source>
</evidence>
<comment type="similarity">
    <text evidence="2">Belongs to the class-I pyridoxal-phosphate-dependent aminotransferase family.</text>
</comment>
<dbReference type="GO" id="GO:0008483">
    <property type="term" value="F:transaminase activity"/>
    <property type="evidence" value="ECO:0007669"/>
    <property type="project" value="UniProtKB-KW"/>
</dbReference>
<dbReference type="InterPro" id="IPR050859">
    <property type="entry name" value="Class-I_PLP-dep_aminotransf"/>
</dbReference>
<keyword evidence="6" id="KW-0663">Pyridoxal phosphate</keyword>
<proteinExistence type="inferred from homology"/>
<sequence>GGLPFSGLFPIKELKDIVNFVLDSEGEIALQYGPTEGDSRLIDFLAGWMKETEGADVNKDNILVVSGSQQALDLIGKIFIDPGDPIIIGLPSYLGAIQAFKSFRANMVGARLDKQGINVDTVADILRTYTAKGQKIKFIYVVPDFQNPSGVTISLERRERLLELCYEYEVVLVEDSPYRDLRFDGKSIPMIRTLDKKGYAFSLHTFSKLLFPGTRLGWIVADKAIQEKLTMAKQPTDLCTSPL</sequence>
<dbReference type="CDD" id="cd00609">
    <property type="entry name" value="AAT_like"/>
    <property type="match status" value="1"/>
</dbReference>
<comment type="cofactor">
    <cofactor evidence="1">
        <name>pyridoxal 5'-phosphate</name>
        <dbReference type="ChEBI" id="CHEBI:597326"/>
    </cofactor>
</comment>
<evidence type="ECO:0000313" key="8">
    <source>
        <dbReference type="EMBL" id="GAJ07498.1"/>
    </source>
</evidence>
<feature type="non-terminal residue" evidence="8">
    <location>
        <position position="1"/>
    </location>
</feature>
<evidence type="ECO:0000256" key="1">
    <source>
        <dbReference type="ARBA" id="ARBA00001933"/>
    </source>
</evidence>